<comment type="similarity">
    <text evidence="1">Belongs to the AfsR/DnrI/RedD regulatory family.</text>
</comment>
<dbReference type="EMBL" id="JAVHUY010000046">
    <property type="protein sequence ID" value="MDQ7909756.1"/>
    <property type="molecule type" value="Genomic_DNA"/>
</dbReference>
<evidence type="ECO:0000259" key="7">
    <source>
        <dbReference type="PROSITE" id="PS51755"/>
    </source>
</evidence>
<gene>
    <name evidence="8" type="ORF">RB614_35070</name>
</gene>
<dbReference type="SUPFAM" id="SSF48452">
    <property type="entry name" value="TPR-like"/>
    <property type="match status" value="1"/>
</dbReference>
<name>A0ABU0ZSK8_9ACTN</name>
<dbReference type="InterPro" id="IPR001867">
    <property type="entry name" value="OmpR/PhoB-type_DNA-bd"/>
</dbReference>
<evidence type="ECO:0000256" key="1">
    <source>
        <dbReference type="ARBA" id="ARBA00005820"/>
    </source>
</evidence>
<keyword evidence="3 5" id="KW-0238">DNA-binding</keyword>
<feature type="domain" description="OmpR/PhoB-type" evidence="7">
    <location>
        <begin position="1"/>
        <end position="93"/>
    </location>
</feature>
<dbReference type="SMART" id="SM00862">
    <property type="entry name" value="Trans_reg_C"/>
    <property type="match status" value="1"/>
</dbReference>
<keyword evidence="9" id="KW-1185">Reference proteome</keyword>
<dbReference type="SMART" id="SM01043">
    <property type="entry name" value="BTAD"/>
    <property type="match status" value="1"/>
</dbReference>
<dbReference type="InterPro" id="IPR051677">
    <property type="entry name" value="AfsR-DnrI-RedD_regulator"/>
</dbReference>
<dbReference type="InterPro" id="IPR005158">
    <property type="entry name" value="BTAD"/>
</dbReference>
<proteinExistence type="inferred from homology"/>
<dbReference type="InterPro" id="IPR016032">
    <property type="entry name" value="Sig_transdc_resp-reg_C-effctor"/>
</dbReference>
<evidence type="ECO:0000256" key="5">
    <source>
        <dbReference type="PROSITE-ProRule" id="PRU01091"/>
    </source>
</evidence>
<dbReference type="PRINTS" id="PR00364">
    <property type="entry name" value="DISEASERSIST"/>
</dbReference>
<comment type="caution">
    <text evidence="8">The sequence shown here is derived from an EMBL/GenBank/DDBJ whole genome shotgun (WGS) entry which is preliminary data.</text>
</comment>
<accession>A0ABU0ZSK8</accession>
<evidence type="ECO:0000256" key="4">
    <source>
        <dbReference type="ARBA" id="ARBA00023163"/>
    </source>
</evidence>
<dbReference type="InterPro" id="IPR011990">
    <property type="entry name" value="TPR-like_helical_dom_sf"/>
</dbReference>
<dbReference type="InterPro" id="IPR027417">
    <property type="entry name" value="P-loop_NTPase"/>
</dbReference>
<dbReference type="Gene3D" id="3.40.50.300">
    <property type="entry name" value="P-loop containing nucleotide triphosphate hydrolases"/>
    <property type="match status" value="1"/>
</dbReference>
<evidence type="ECO:0000313" key="8">
    <source>
        <dbReference type="EMBL" id="MDQ7909756.1"/>
    </source>
</evidence>
<dbReference type="Gene3D" id="1.10.10.10">
    <property type="entry name" value="Winged helix-like DNA-binding domain superfamily/Winged helix DNA-binding domain"/>
    <property type="match status" value="1"/>
</dbReference>
<feature type="compositionally biased region" description="Pro residues" evidence="6">
    <location>
        <begin position="245"/>
        <end position="263"/>
    </location>
</feature>
<dbReference type="Pfam" id="PF00486">
    <property type="entry name" value="Trans_reg_C"/>
    <property type="match status" value="1"/>
</dbReference>
<protein>
    <submittedName>
        <fullName evidence="8">AfsR/SARP family transcriptional regulator</fullName>
    </submittedName>
</protein>
<evidence type="ECO:0000313" key="9">
    <source>
        <dbReference type="Proteomes" id="UP001230908"/>
    </source>
</evidence>
<dbReference type="SUPFAM" id="SSF52540">
    <property type="entry name" value="P-loop containing nucleoside triphosphate hydrolases"/>
    <property type="match status" value="1"/>
</dbReference>
<sequence length="662" mass="70738">MEFRLLGPVEARLRGRRLDVGHSRRQCVLVALLVDANSLISVDQLIDRVWGERAPARARETLYGYLSRLRRALADAGDDVGLGRRAGGYLLAVDPQAVDLHNFRALLNRARTAGGDDRVASAALTQALALWRGEAFAGLDTTWIDAARDSVEAERYSAELDLADLRLRGGRDAEVLAALAGRAETHPLDERLAQQLMLAWHRTGRQADALVYYERLRRRLADGLGADPGPELQELHQRILVGDPSPAPARPASAPVPGPSPVPRQLPIPAREFTGRAAELAELDRTGDGAPTVTAIAGMPGVGKTALAIHSAHRLAARYPHGQLYMDLHGATAGLTPLEPLPVLGWFLRALGTDPAAVPTTLAEAAAAFRSRTAGSRLLIVLDNAADAAQVAPLLPAGPECRVLVTGRRPLSALDGAAHMHLSTLPAAEAIELLARLAGRDRVAAEPKAAAELIRWCGSLPLALRIAGARLAARPGWTVAALTERLADARRRLDELQLAEASVQTSFDVSYQQLVASGDEMDTWAAMAFRLLGVPDGPDVAVPVAAELLGRAEHVTERVLERLVDAQLLETPTPGRYRMHDLLRQYARDLAERERGAPAVAAALAHALGWYTATAWRTLDLERANLIAAVRQAAGSPGVPDENPSARLACDRAAAASGLSGR</sequence>
<reference evidence="8 9" key="1">
    <citation type="submission" date="2023-08" db="EMBL/GenBank/DDBJ databases">
        <title>Phytohabitans sansha sp. nov., isolated from marine sediment.</title>
        <authorList>
            <person name="Zhao Y."/>
            <person name="Yi K."/>
        </authorList>
    </citation>
    <scope>NUCLEOTIDE SEQUENCE [LARGE SCALE GENOMIC DNA]</scope>
    <source>
        <strain evidence="8 9">ZYX-F-186</strain>
    </source>
</reference>
<keyword evidence="4" id="KW-0804">Transcription</keyword>
<evidence type="ECO:0000256" key="2">
    <source>
        <dbReference type="ARBA" id="ARBA00023015"/>
    </source>
</evidence>
<dbReference type="Proteomes" id="UP001230908">
    <property type="component" value="Unassembled WGS sequence"/>
</dbReference>
<feature type="DNA-binding region" description="OmpR/PhoB-type" evidence="5">
    <location>
        <begin position="1"/>
        <end position="93"/>
    </location>
</feature>
<dbReference type="InterPro" id="IPR036388">
    <property type="entry name" value="WH-like_DNA-bd_sf"/>
</dbReference>
<dbReference type="PROSITE" id="PS51755">
    <property type="entry name" value="OMPR_PHOB"/>
    <property type="match status" value="1"/>
</dbReference>
<dbReference type="Pfam" id="PF03704">
    <property type="entry name" value="BTAD"/>
    <property type="match status" value="1"/>
</dbReference>
<organism evidence="8 9">
    <name type="scientific">Phytohabitans maris</name>
    <dbReference type="NCBI Taxonomy" id="3071409"/>
    <lineage>
        <taxon>Bacteria</taxon>
        <taxon>Bacillati</taxon>
        <taxon>Actinomycetota</taxon>
        <taxon>Actinomycetes</taxon>
        <taxon>Micromonosporales</taxon>
        <taxon>Micromonosporaceae</taxon>
    </lineage>
</organism>
<dbReference type="SUPFAM" id="SSF46894">
    <property type="entry name" value="C-terminal effector domain of the bipartite response regulators"/>
    <property type="match status" value="1"/>
</dbReference>
<dbReference type="PANTHER" id="PTHR35807">
    <property type="entry name" value="TRANSCRIPTIONAL REGULATOR REDD-RELATED"/>
    <property type="match status" value="1"/>
</dbReference>
<dbReference type="RefSeq" id="WP_308717014.1">
    <property type="nucleotide sequence ID" value="NZ_JAVHUY010000046.1"/>
</dbReference>
<feature type="region of interest" description="Disordered" evidence="6">
    <location>
        <begin position="242"/>
        <end position="263"/>
    </location>
</feature>
<dbReference type="Gene3D" id="1.25.40.10">
    <property type="entry name" value="Tetratricopeptide repeat domain"/>
    <property type="match status" value="1"/>
</dbReference>
<evidence type="ECO:0000256" key="6">
    <source>
        <dbReference type="SAM" id="MobiDB-lite"/>
    </source>
</evidence>
<keyword evidence="2" id="KW-0805">Transcription regulation</keyword>
<dbReference type="PANTHER" id="PTHR35807:SF1">
    <property type="entry name" value="TRANSCRIPTIONAL REGULATOR REDD"/>
    <property type="match status" value="1"/>
</dbReference>
<dbReference type="CDD" id="cd15831">
    <property type="entry name" value="BTAD"/>
    <property type="match status" value="1"/>
</dbReference>
<evidence type="ECO:0000256" key="3">
    <source>
        <dbReference type="ARBA" id="ARBA00023125"/>
    </source>
</evidence>